<name>A0ABV1F3K6_9BACI</name>
<evidence type="ECO:0000313" key="1">
    <source>
        <dbReference type="EMBL" id="MEQ2467926.1"/>
    </source>
</evidence>
<dbReference type="Proteomes" id="UP001465426">
    <property type="component" value="Unassembled WGS sequence"/>
</dbReference>
<gene>
    <name evidence="1" type="ORF">WMO63_19890</name>
</gene>
<keyword evidence="2" id="KW-1185">Reference proteome</keyword>
<dbReference type="RefSeq" id="WP_264298268.1">
    <property type="nucleotide sequence ID" value="NZ_JBBMFN010000070.1"/>
</dbReference>
<organism evidence="1 2">
    <name type="scientific">Niallia hominis</name>
    <dbReference type="NCBI Taxonomy" id="3133173"/>
    <lineage>
        <taxon>Bacteria</taxon>
        <taxon>Bacillati</taxon>
        <taxon>Bacillota</taxon>
        <taxon>Bacilli</taxon>
        <taxon>Bacillales</taxon>
        <taxon>Bacillaceae</taxon>
        <taxon>Niallia</taxon>
    </lineage>
</organism>
<evidence type="ECO:0008006" key="3">
    <source>
        <dbReference type="Google" id="ProtNLM"/>
    </source>
</evidence>
<reference evidence="1 2" key="1">
    <citation type="submission" date="2024-03" db="EMBL/GenBank/DDBJ databases">
        <title>Human intestinal bacterial collection.</title>
        <authorList>
            <person name="Pauvert C."/>
            <person name="Hitch T.C.A."/>
            <person name="Clavel T."/>
        </authorList>
    </citation>
    <scope>NUCLEOTIDE SEQUENCE [LARGE SCALE GENOMIC DNA]</scope>
    <source>
        <strain evidence="1 2">CLA-SR-H024</strain>
    </source>
</reference>
<dbReference type="EMBL" id="JBBMFN010000070">
    <property type="protein sequence ID" value="MEQ2467926.1"/>
    <property type="molecule type" value="Genomic_DNA"/>
</dbReference>
<evidence type="ECO:0000313" key="2">
    <source>
        <dbReference type="Proteomes" id="UP001465426"/>
    </source>
</evidence>
<accession>A0ABV1F3K6</accession>
<proteinExistence type="predicted"/>
<protein>
    <recommendedName>
        <fullName evidence="3">Antibiotic biosynthesis monooxygenase</fullName>
    </recommendedName>
</protein>
<comment type="caution">
    <text evidence="1">The sequence shown here is derived from an EMBL/GenBank/DDBJ whole genome shotgun (WGS) entry which is preliminary data.</text>
</comment>
<sequence length="41" mass="4617">MEHIVINAVLKPKEGLQGQLLSELKKVQAVSREESFFSGLY</sequence>